<sequence length="82" mass="8794">MIIFIGLAPSLLCIAISNHIYRCITLSNNNSIKSVCPYCGVGCGIVIDVIDGKIAKVSGNKRLYAKGNTCNSDQARFCAKKI</sequence>
<dbReference type="HOGENOM" id="CLU_2552107_0_0_6"/>
<dbReference type="GO" id="GO:0046872">
    <property type="term" value="F:metal ion binding"/>
    <property type="evidence" value="ECO:0007669"/>
    <property type="project" value="UniProtKB-KW"/>
</dbReference>
<accession>B3PHM9</accession>
<dbReference type="RefSeq" id="WP_012487637.1">
    <property type="nucleotide sequence ID" value="NC_010995.1"/>
</dbReference>
<feature type="domain" description="4Fe-4S Mo/W bis-MGD-type" evidence="6">
    <location>
        <begin position="29"/>
        <end position="82"/>
    </location>
</feature>
<dbReference type="SUPFAM" id="SSF53706">
    <property type="entry name" value="Formate dehydrogenase/DMSO reductase, domains 1-3"/>
    <property type="match status" value="1"/>
</dbReference>
<dbReference type="GO" id="GO:0051539">
    <property type="term" value="F:4 iron, 4 sulfur cluster binding"/>
    <property type="evidence" value="ECO:0007669"/>
    <property type="project" value="InterPro"/>
</dbReference>
<dbReference type="AlphaFoldDB" id="B3PHM9"/>
<dbReference type="GO" id="GO:0016491">
    <property type="term" value="F:oxidoreductase activity"/>
    <property type="evidence" value="ECO:0007669"/>
    <property type="project" value="InterPro"/>
</dbReference>
<evidence type="ECO:0000313" key="8">
    <source>
        <dbReference type="Proteomes" id="UP000001036"/>
    </source>
</evidence>
<dbReference type="SMART" id="SM00926">
    <property type="entry name" value="Molybdop_Fe4S4"/>
    <property type="match status" value="1"/>
</dbReference>
<dbReference type="Pfam" id="PF04879">
    <property type="entry name" value="Molybdop_Fe4S4"/>
    <property type="match status" value="1"/>
</dbReference>
<dbReference type="InterPro" id="IPR027467">
    <property type="entry name" value="MopterinOxRdtase_cofactor_BS"/>
</dbReference>
<evidence type="ECO:0000256" key="3">
    <source>
        <dbReference type="ARBA" id="ARBA00022723"/>
    </source>
</evidence>
<evidence type="ECO:0000256" key="2">
    <source>
        <dbReference type="ARBA" id="ARBA00022505"/>
    </source>
</evidence>
<keyword evidence="8" id="KW-1185">Reference proteome</keyword>
<dbReference type="Gene3D" id="2.20.25.90">
    <property type="entry name" value="ADC-like domains"/>
    <property type="match status" value="1"/>
</dbReference>
<dbReference type="KEGG" id="cja:CJA_2030"/>
<dbReference type="PROSITE" id="PS51669">
    <property type="entry name" value="4FE4S_MOW_BIS_MGD"/>
    <property type="match status" value="1"/>
</dbReference>
<organism evidence="7 8">
    <name type="scientific">Cellvibrio japonicus (strain Ueda107)</name>
    <name type="common">Pseudomonas fluorescens subsp. cellulosa</name>
    <dbReference type="NCBI Taxonomy" id="498211"/>
    <lineage>
        <taxon>Bacteria</taxon>
        <taxon>Pseudomonadati</taxon>
        <taxon>Pseudomonadota</taxon>
        <taxon>Gammaproteobacteria</taxon>
        <taxon>Cellvibrionales</taxon>
        <taxon>Cellvibrionaceae</taxon>
        <taxon>Cellvibrio</taxon>
    </lineage>
</organism>
<dbReference type="EMBL" id="CP000934">
    <property type="protein sequence ID" value="ACE84652.1"/>
    <property type="molecule type" value="Genomic_DNA"/>
</dbReference>
<dbReference type="Proteomes" id="UP000001036">
    <property type="component" value="Chromosome"/>
</dbReference>
<dbReference type="eggNOG" id="COG0243">
    <property type="taxonomic scope" value="Bacteria"/>
</dbReference>
<evidence type="ECO:0000259" key="6">
    <source>
        <dbReference type="PROSITE" id="PS51669"/>
    </source>
</evidence>
<reference evidence="7 8" key="1">
    <citation type="journal article" date="2008" name="J. Bacteriol.">
        <title>Insights into plant cell wall degradation from the genome sequence of the soil bacterium Cellvibrio japonicus.</title>
        <authorList>
            <person name="Deboy R.T."/>
            <person name="Mongodin E.F."/>
            <person name="Fouts D.E."/>
            <person name="Tailford L.E."/>
            <person name="Khouri H."/>
            <person name="Emerson J.B."/>
            <person name="Mohamoud Y."/>
            <person name="Watkins K."/>
            <person name="Henrissat B."/>
            <person name="Gilbert H.J."/>
            <person name="Nelson K.E."/>
        </authorList>
    </citation>
    <scope>NUCLEOTIDE SEQUENCE [LARGE SCALE GENOMIC DNA]</scope>
    <source>
        <strain evidence="7 8">Ueda107</strain>
    </source>
</reference>
<evidence type="ECO:0000313" key="7">
    <source>
        <dbReference type="EMBL" id="ACE84652.1"/>
    </source>
</evidence>
<dbReference type="STRING" id="498211.CJA_2030"/>
<keyword evidence="5" id="KW-0411">Iron-sulfur</keyword>
<keyword evidence="4" id="KW-0408">Iron</keyword>
<dbReference type="PROSITE" id="PS00551">
    <property type="entry name" value="MOLYBDOPTERIN_PROK_1"/>
    <property type="match status" value="1"/>
</dbReference>
<name>B3PHM9_CELJU</name>
<evidence type="ECO:0000256" key="5">
    <source>
        <dbReference type="ARBA" id="ARBA00023014"/>
    </source>
</evidence>
<dbReference type="InterPro" id="IPR006963">
    <property type="entry name" value="Mopterin_OxRdtase_4Fe-4S_dom"/>
</dbReference>
<comment type="cofactor">
    <cofactor evidence="1">
        <name>Mo-bis(molybdopterin guanine dinucleotide)</name>
        <dbReference type="ChEBI" id="CHEBI:60539"/>
    </cofactor>
</comment>
<gene>
    <name evidence="7" type="primary">narB</name>
    <name evidence="7" type="ordered locus">CJA_2030</name>
</gene>
<keyword evidence="3" id="KW-0479">Metal-binding</keyword>
<evidence type="ECO:0000256" key="1">
    <source>
        <dbReference type="ARBA" id="ARBA00001942"/>
    </source>
</evidence>
<protein>
    <submittedName>
        <fullName evidence="7">Assimilatory nitrate reductase</fullName>
    </submittedName>
</protein>
<evidence type="ECO:0000256" key="4">
    <source>
        <dbReference type="ARBA" id="ARBA00023004"/>
    </source>
</evidence>
<proteinExistence type="predicted"/>
<keyword evidence="2" id="KW-0500">Molybdenum</keyword>